<organismHost>
    <name type="scientific">Homo sapiens</name>
    <name type="common">Human</name>
    <dbReference type="NCBI Taxonomy" id="9606"/>
</organismHost>
<dbReference type="EMBL" id="AF037218">
    <property type="protein sequence ID" value="AAC40771.1"/>
    <property type="molecule type" value="Genomic_DNA"/>
</dbReference>
<dbReference type="DNASU" id="3289515"/>
<sequence>MSLATSDILKYVQIEIPYKEEFQGKDNVTLLFDEYVQSKTEPVLLLSAEINSRNSDSFFSARPLMEEQQLKLHLKNLNRHIYPSKVLFFGFPLLKINSSIVIIPNHDVKEQEQMGVFPSLIRFKNEKVIVTQTPHKVNEITVTMFNIEWKLSTYQRSIERTPGHPLTTLCTVCSVNINNLPFWFHDVRSGSDFPTCKVFSISDPTVSVLKMIFSPPLLEIYLRCYTEVTKNNTYMVPNDCMLKLGFVNEIIPNEISLTVHMHYFKICSDKRKIDVFFQDTMLFDEGETKKLHFKGTFYNFNANALYVPDPNSKVQSIASFWSPTTSFTTKVTSDRSQRVTTNDIIGSIYFIPTHILRTKFDPNYTDSFAAEIELNSEDPESDALYFLADKIFISDLPDLILRKGWSARKKKLQSGSNINNHAPSKSRLRF</sequence>
<dbReference type="RefSeq" id="YP_073797.1">
    <property type="nucleotide sequence ID" value="NC_001716.2"/>
</dbReference>
<evidence type="ECO:0000313" key="2">
    <source>
        <dbReference type="Proteomes" id="UP000098510"/>
    </source>
</evidence>
<proteinExistence type="predicted"/>
<dbReference type="Proteomes" id="UP000098510">
    <property type="component" value="Segment"/>
</dbReference>
<gene>
    <name evidence="1" type="primary">U55B</name>
</gene>
<evidence type="ECO:0000313" key="1">
    <source>
        <dbReference type="EMBL" id="AAC40771.1"/>
    </source>
</evidence>
<name>Q77Y64_HHV7R</name>
<keyword evidence="2" id="KW-1185">Reference proteome</keyword>
<dbReference type="KEGG" id="vg:3289515"/>
<accession>Q77Y64</accession>
<dbReference type="InterPro" id="IPR009479">
    <property type="entry name" value="Herpes_U55"/>
</dbReference>
<reference evidence="1 2" key="1">
    <citation type="journal article" date="1998" name="Virology">
        <title>The DNA sequence of the RK strain of human herpesvirus 7.</title>
        <authorList>
            <person name="Megaw A.G."/>
            <person name="Rapaport D."/>
            <person name="Avidor B."/>
            <person name="Frenkel N."/>
            <person name="Davison A.J."/>
        </authorList>
    </citation>
    <scope>NUCLEOTIDE SEQUENCE [LARGE SCALE GENOMIC DNA]</scope>
    <source>
        <strain evidence="1 2">RK</strain>
    </source>
</reference>
<dbReference type="Pfam" id="PF06501">
    <property type="entry name" value="Herpes_U55"/>
    <property type="match status" value="1"/>
</dbReference>
<organism evidence="1 2">
    <name type="scientific">Human herpesvirus 7 (strain RK)</name>
    <name type="common">HHV-7</name>
    <name type="synonym">Human T lymphotropic virus</name>
    <dbReference type="NCBI Taxonomy" id="262398"/>
    <lineage>
        <taxon>Viruses</taxon>
        <taxon>Duplodnaviria</taxon>
        <taxon>Heunggongvirae</taxon>
        <taxon>Peploviricota</taxon>
        <taxon>Herviviricetes</taxon>
        <taxon>Herpesvirales</taxon>
        <taxon>Orthoherpesviridae</taxon>
        <taxon>Betaherpesvirinae</taxon>
        <taxon>Roseolovirus</taxon>
        <taxon>Roseolovirus humanbeta7</taxon>
        <taxon>Human betaherpesvirus 7</taxon>
    </lineage>
</organism>
<dbReference type="GeneID" id="3289515"/>
<protein>
    <submittedName>
        <fullName evidence="1">U55B</fullName>
    </submittedName>
</protein>